<keyword evidence="2" id="KW-1185">Reference proteome</keyword>
<dbReference type="Proteomes" id="UP000774326">
    <property type="component" value="Unassembled WGS sequence"/>
</dbReference>
<name>A0A9P8QC41_WICPI</name>
<accession>A0A9P8QC41</accession>
<reference evidence="1" key="1">
    <citation type="journal article" date="2021" name="Open Biol.">
        <title>Shared evolutionary footprints suggest mitochondrial oxidative damage underlies multiple complex I losses in fungi.</title>
        <authorList>
            <person name="Schikora-Tamarit M.A."/>
            <person name="Marcet-Houben M."/>
            <person name="Nosek J."/>
            <person name="Gabaldon T."/>
        </authorList>
    </citation>
    <scope>NUCLEOTIDE SEQUENCE</scope>
    <source>
        <strain evidence="1">CBS2887</strain>
    </source>
</reference>
<dbReference type="AlphaFoldDB" id="A0A9P8QC41"/>
<dbReference type="OrthoDB" id="10549354at2759"/>
<sequence>MVSVVNDRVVLFQDADQEWLDQWQVIRLLEDTDGSWDVDSGSQNRQQVCDQRRMLVDVEVDSLVVHFQVRNLDNDFLERRVVESRRGSFNHSQSSIVPFVVVSCSKVLEAFLVILTFVQLVTDFVQISNVGSVQEGFDFVELLQFSVSDDQFTIDLWFLQLLSSHQQVLSQFLKLTSRVSNVNNRFVVGRIVSLDVRFDGFWDSQTVQLSSTQLRPQFRFVDLLSIGFSSVQRHDIFSQDGQSLREETLVGSTLMAVNNNKPCKDGLSLKGEGSKMIFSNNSINSKVKPLSMKALTVRETGSASVDSGTALPTTWSINCLLCMFSSERTLFHRPLSDLFNKYLAWYLYIEFSLVILIKSSSLPPFS</sequence>
<dbReference type="EMBL" id="JAEUBG010000466">
    <property type="protein sequence ID" value="KAH3688208.1"/>
    <property type="molecule type" value="Genomic_DNA"/>
</dbReference>
<evidence type="ECO:0000313" key="1">
    <source>
        <dbReference type="EMBL" id="KAH3688208.1"/>
    </source>
</evidence>
<comment type="caution">
    <text evidence="1">The sequence shown here is derived from an EMBL/GenBank/DDBJ whole genome shotgun (WGS) entry which is preliminary data.</text>
</comment>
<proteinExistence type="predicted"/>
<gene>
    <name evidence="1" type="ORF">WICPIJ_000794</name>
</gene>
<organism evidence="1 2">
    <name type="scientific">Wickerhamomyces pijperi</name>
    <name type="common">Yeast</name>
    <name type="synonym">Pichia pijperi</name>
    <dbReference type="NCBI Taxonomy" id="599730"/>
    <lineage>
        <taxon>Eukaryota</taxon>
        <taxon>Fungi</taxon>
        <taxon>Dikarya</taxon>
        <taxon>Ascomycota</taxon>
        <taxon>Saccharomycotina</taxon>
        <taxon>Saccharomycetes</taxon>
        <taxon>Phaffomycetales</taxon>
        <taxon>Wickerhamomycetaceae</taxon>
        <taxon>Wickerhamomyces</taxon>
    </lineage>
</organism>
<protein>
    <submittedName>
        <fullName evidence="1">Uncharacterized protein</fullName>
    </submittedName>
</protein>
<reference evidence="1" key="2">
    <citation type="submission" date="2021-01" db="EMBL/GenBank/DDBJ databases">
        <authorList>
            <person name="Schikora-Tamarit M.A."/>
        </authorList>
    </citation>
    <scope>NUCLEOTIDE SEQUENCE</scope>
    <source>
        <strain evidence="1">CBS2887</strain>
    </source>
</reference>
<evidence type="ECO:0000313" key="2">
    <source>
        <dbReference type="Proteomes" id="UP000774326"/>
    </source>
</evidence>